<feature type="compositionally biased region" description="Acidic residues" evidence="3">
    <location>
        <begin position="1674"/>
        <end position="1683"/>
    </location>
</feature>
<feature type="region of interest" description="Disordered" evidence="3">
    <location>
        <begin position="1709"/>
        <end position="1728"/>
    </location>
</feature>
<dbReference type="SMART" id="SM00364">
    <property type="entry name" value="LRR_BAC"/>
    <property type="match status" value="8"/>
</dbReference>
<feature type="compositionally biased region" description="Basic and acidic residues" evidence="3">
    <location>
        <begin position="495"/>
        <end position="512"/>
    </location>
</feature>
<dbReference type="PANTHER" id="PTHR23119">
    <property type="entry name" value="DISCS LARGE"/>
    <property type="match status" value="1"/>
</dbReference>
<dbReference type="Proteomes" id="UP000694941">
    <property type="component" value="Unplaced"/>
</dbReference>
<feature type="compositionally biased region" description="Basic residues" evidence="3">
    <location>
        <begin position="485"/>
        <end position="494"/>
    </location>
</feature>
<feature type="region of interest" description="Disordered" evidence="3">
    <location>
        <begin position="1439"/>
        <end position="1476"/>
    </location>
</feature>
<feature type="region of interest" description="Disordered" evidence="3">
    <location>
        <begin position="980"/>
        <end position="1004"/>
    </location>
</feature>
<dbReference type="PROSITE" id="PS50106">
    <property type="entry name" value="PDZ"/>
    <property type="match status" value="4"/>
</dbReference>
<dbReference type="CDD" id="cd06702">
    <property type="entry name" value="PDZ3_Scribble-like"/>
    <property type="match status" value="1"/>
</dbReference>
<reference evidence="6" key="1">
    <citation type="submission" date="2025-08" db="UniProtKB">
        <authorList>
            <consortium name="RefSeq"/>
        </authorList>
    </citation>
    <scope>IDENTIFICATION</scope>
    <source>
        <tissue evidence="6">Muscle</tissue>
    </source>
</reference>
<feature type="region of interest" description="Disordered" evidence="3">
    <location>
        <begin position="1673"/>
        <end position="1693"/>
    </location>
</feature>
<dbReference type="InterPro" id="IPR032675">
    <property type="entry name" value="LRR_dom_sf"/>
</dbReference>
<organism evidence="5 6">
    <name type="scientific">Limulus polyphemus</name>
    <name type="common">Atlantic horseshoe crab</name>
    <dbReference type="NCBI Taxonomy" id="6850"/>
    <lineage>
        <taxon>Eukaryota</taxon>
        <taxon>Metazoa</taxon>
        <taxon>Ecdysozoa</taxon>
        <taxon>Arthropoda</taxon>
        <taxon>Chelicerata</taxon>
        <taxon>Merostomata</taxon>
        <taxon>Xiphosura</taxon>
        <taxon>Limulidae</taxon>
        <taxon>Limulus</taxon>
    </lineage>
</organism>
<name>A0ABM1T761_LIMPO</name>
<protein>
    <submittedName>
        <fullName evidence="6">Protein scribble homolog</fullName>
    </submittedName>
</protein>
<evidence type="ECO:0000259" key="4">
    <source>
        <dbReference type="PROSITE" id="PS50106"/>
    </source>
</evidence>
<dbReference type="SMART" id="SM00228">
    <property type="entry name" value="PDZ"/>
    <property type="match status" value="4"/>
</dbReference>
<sequence length="1822" mass="202120">MLRCIPLFRSCNRQVEYIDKRHCSLSNVPDDVLRYARTLEELLLDANHIKDLPRGLFRLVKLRKLSLSDNEIYRIPPDIANLINLVEFDISKNDISEIPENIKFLKSLQVADFSSNPIVKIPPGFSHLKNLTVLGLNDVSITQLPSDFGSLTNLQSLEVRDNILKTLPPSFTFLVKLERLDLGGNEFEELPPLIGQLTNLQELWVDCNELITLPPEIDNLKQLTCLDVSENRLEVLPEEIEGLENLTDLHLSQNCLDSLPVGIGELRKLTIFKVDQNRLPELTPAIGNCVNLQELVLTENLISELPSSIGNLVKLTNLNVDRNRLMELPPEIGNLTNLGVLSLRDNRLTYLPAETGNLKELHVLDVSGNRLQYLPLSITALNLKALWLSENQSQPMLKFQTDEDERTGDKVLTCFLLPQQEYHTDSLENLLQNSTDQDSRLSWDQRGGERMSAVKFAEGSEDDKEEKETQFVRHDTPHPRELKARHPKLFVHKGKNIDGHVASHEEKEDAVDSFRPQRASTGSAASESSEASIQQPKEVTKEDIVQDGPPISSSRVAWLPQPRENRAHSESSVEQDTHSLMINYLKTLLEGERRVGFTSDTEDQPERHNKLHRRDTPHHLKKKRINRANEKEDQEKVASILARALSKDEQKDLESIPTVHQPSDVRWNSGVTATQTVIISDSSDPINMVQEKLTINLHRTQAGLGLSIAGGKGSTPYKGDDESIFVSRVTEGGPAEQGGLQVGDRILSVNGVSLEMINHFEAVDILKTIGNNITLEVIRESLVSQDISRVDKPVVKLQPNGILTRKTEDIQTSVVESRPQQMHVPVVLETMETKQENGAQNWSSKPQNLTVPNAAGGDRSLILSGPPTPEPRTPEPEFEVKRERIYTTLIRDHTGLGFSIAGGRGGEAYKEDCDGIYISRIADGGAAGKDGKLKVGDKVLSINGVDMDSARHDQAVAMLTGLERFVRLVVLREQVVLKDSKNPKDPEKTQSNSQKSPKVFGRPRPYTGFYSSSSYMANRPSYTGSYKRPDISPGGETDVKPTYSIFTKLPGLRNETTGTVSSSLASAPTYLGSPVNTTSTLTLHNSHHTVSRCFSEQSPTASSNITQAYHKSNSQKSPAELGLPIHFSDPAHINSTINVLSKGTIPTSNPNHLNFSTAVSQNFETQKHLRKANSLDVAIETLPSHQNNNPICVSTSLEEDVTLVKAGGPLGLSIIGGSDHSCHPFGAVEPGIFISRIVSDGAAAKTGKLRIGDRILKVNGSDIRKATHQEAVMALLSPVEHMKLTVYHEPLPLGWQELKIEKKPGEKLGMTIKGGTKGHPGNPLDKEDEGVFISKINSTGAVYRDGRLKPGTRIIEVNGISLLGASHQEAVNVLRNAGDTIQLLICDGYDPAAVANTIQHDDNKPGNRISVMSVSSIDRDDEDLLILKQEQDTLREAAEWEKEDKEKANQSRQDQLQDEDTRSFHSLPSNGAMVTTSLKVEDQDKVSAELPSIIKPFPVVEDDNSPVHLREPKPHISDSFTNTTLFSVHQTSTPLGCKNPPTHTSYPPIPPKPLILDTSGLNSSNNSSPVVDPIGFSRLPGAKPPIAPRPKMIINMSRTKENKFGKKVNDGNPERLTFSEKKRRFEQDTKPTSSSEKKHFSYLSEDEISKMQEEEERKMASMTTDQLHSFHLLEDEEEDEDEEDTRRMNSYGPDEVDRFLSVQDKTHKTQPISCRVQESPGCPGSPLFHDSQQEGNCVVIHTLENYKESPDKRKEKVNLTAENMLSLELQGEDKERSNGLTEDCSTSEPQSPITENENNVISTANHKSGSPGKKKKKKRSKK</sequence>
<dbReference type="SMART" id="SM00369">
    <property type="entry name" value="LRR_TYP"/>
    <property type="match status" value="15"/>
</dbReference>
<keyword evidence="2" id="KW-0677">Repeat</keyword>
<feature type="region of interest" description="Disordered" evidence="3">
    <location>
        <begin position="1765"/>
        <end position="1822"/>
    </location>
</feature>
<evidence type="ECO:0000256" key="2">
    <source>
        <dbReference type="ARBA" id="ARBA00022737"/>
    </source>
</evidence>
<dbReference type="Pfam" id="PF00595">
    <property type="entry name" value="PDZ"/>
    <property type="match status" value="4"/>
</dbReference>
<dbReference type="CDD" id="cd06703">
    <property type="entry name" value="PDZ2_Scribble-like"/>
    <property type="match status" value="1"/>
</dbReference>
<feature type="compositionally biased region" description="Basic and acidic residues" evidence="3">
    <location>
        <begin position="1603"/>
        <end position="1639"/>
    </location>
</feature>
<evidence type="ECO:0000256" key="1">
    <source>
        <dbReference type="ARBA" id="ARBA00022614"/>
    </source>
</evidence>
<feature type="region of interest" description="Disordered" evidence="3">
    <location>
        <begin position="834"/>
        <end position="855"/>
    </location>
</feature>
<feature type="compositionally biased region" description="Basic residues" evidence="3">
    <location>
        <begin position="609"/>
        <end position="620"/>
    </location>
</feature>
<feature type="domain" description="PDZ" evidence="4">
    <location>
        <begin position="886"/>
        <end position="974"/>
    </location>
</feature>
<keyword evidence="1" id="KW-0433">Leucine-rich repeat</keyword>
<dbReference type="SMART" id="SM00365">
    <property type="entry name" value="LRR_SD22"/>
    <property type="match status" value="9"/>
</dbReference>
<dbReference type="InterPro" id="IPR003591">
    <property type="entry name" value="Leu-rich_rpt_typical-subtyp"/>
</dbReference>
<feature type="compositionally biased region" description="Basic and acidic residues" evidence="3">
    <location>
        <begin position="437"/>
        <end position="449"/>
    </location>
</feature>
<dbReference type="CDD" id="cd06704">
    <property type="entry name" value="PDZ1_Scribble-like"/>
    <property type="match status" value="1"/>
</dbReference>
<gene>
    <name evidence="6" type="primary">LOC106467814</name>
</gene>
<feature type="domain" description="PDZ" evidence="4">
    <location>
        <begin position="694"/>
        <end position="781"/>
    </location>
</feature>
<dbReference type="GeneID" id="106467814"/>
<dbReference type="InterPro" id="IPR001478">
    <property type="entry name" value="PDZ"/>
</dbReference>
<dbReference type="CDD" id="cd06701">
    <property type="entry name" value="PDZ4_Scribble-like"/>
    <property type="match status" value="1"/>
</dbReference>
<dbReference type="InterPro" id="IPR036034">
    <property type="entry name" value="PDZ_sf"/>
</dbReference>
<accession>A0ABM1T761</accession>
<dbReference type="SUPFAM" id="SSF50156">
    <property type="entry name" value="PDZ domain-like"/>
    <property type="match status" value="4"/>
</dbReference>
<feature type="domain" description="PDZ" evidence="4">
    <location>
        <begin position="1200"/>
        <end position="1290"/>
    </location>
</feature>
<feature type="compositionally biased region" description="Polar residues" evidence="3">
    <location>
        <begin position="836"/>
        <end position="851"/>
    </location>
</feature>
<dbReference type="InterPro" id="IPR050614">
    <property type="entry name" value="Synaptic_Scaffolding_LAP-MAGUK"/>
</dbReference>
<feature type="compositionally biased region" description="Basic and acidic residues" evidence="3">
    <location>
        <begin position="1439"/>
        <end position="1449"/>
    </location>
</feature>
<feature type="compositionally biased region" description="Basic residues" evidence="3">
    <location>
        <begin position="1812"/>
        <end position="1822"/>
    </location>
</feature>
<dbReference type="PROSITE" id="PS51450">
    <property type="entry name" value="LRR"/>
    <property type="match status" value="4"/>
</dbReference>
<dbReference type="Pfam" id="PF13855">
    <property type="entry name" value="LRR_8"/>
    <property type="match status" value="1"/>
</dbReference>
<dbReference type="Gene3D" id="3.80.10.10">
    <property type="entry name" value="Ribonuclease Inhibitor"/>
    <property type="match status" value="4"/>
</dbReference>
<feature type="region of interest" description="Disordered" evidence="3">
    <location>
        <begin position="1603"/>
        <end position="1646"/>
    </location>
</feature>
<dbReference type="PANTHER" id="PTHR23119:SF44">
    <property type="entry name" value="PROTEIN LAP4"/>
    <property type="match status" value="1"/>
</dbReference>
<feature type="domain" description="PDZ" evidence="4">
    <location>
        <begin position="1297"/>
        <end position="1385"/>
    </location>
</feature>
<evidence type="ECO:0000313" key="5">
    <source>
        <dbReference type="Proteomes" id="UP000694941"/>
    </source>
</evidence>
<feature type="region of interest" description="Disordered" evidence="3">
    <location>
        <begin position="596"/>
        <end position="620"/>
    </location>
</feature>
<evidence type="ECO:0000256" key="3">
    <source>
        <dbReference type="SAM" id="MobiDB-lite"/>
    </source>
</evidence>
<dbReference type="InterPro" id="IPR055414">
    <property type="entry name" value="LRR_R13L4/SHOC2-like"/>
</dbReference>
<keyword evidence="5" id="KW-1185">Reference proteome</keyword>
<dbReference type="InterPro" id="IPR001611">
    <property type="entry name" value="Leu-rich_rpt"/>
</dbReference>
<feature type="region of interest" description="Disordered" evidence="3">
    <location>
        <begin position="433"/>
        <end position="575"/>
    </location>
</feature>
<dbReference type="RefSeq" id="XP_022251717.1">
    <property type="nucleotide sequence ID" value="XM_022396009.1"/>
</dbReference>
<feature type="compositionally biased region" description="Low complexity" evidence="3">
    <location>
        <begin position="519"/>
        <end position="532"/>
    </location>
</feature>
<evidence type="ECO:0000313" key="6">
    <source>
        <dbReference type="RefSeq" id="XP_022251717.1"/>
    </source>
</evidence>
<dbReference type="Pfam" id="PF23598">
    <property type="entry name" value="LRR_14"/>
    <property type="match status" value="1"/>
</dbReference>
<dbReference type="Gene3D" id="2.30.42.10">
    <property type="match status" value="4"/>
</dbReference>
<feature type="compositionally biased region" description="Basic and acidic residues" evidence="3">
    <location>
        <begin position="466"/>
        <end position="484"/>
    </location>
</feature>
<feature type="compositionally biased region" description="Polar residues" evidence="3">
    <location>
        <begin position="1464"/>
        <end position="1476"/>
    </location>
</feature>
<feature type="compositionally biased region" description="Basic and acidic residues" evidence="3">
    <location>
        <begin position="563"/>
        <end position="575"/>
    </location>
</feature>
<feature type="compositionally biased region" description="Polar residues" evidence="3">
    <location>
        <begin position="1778"/>
        <end position="1806"/>
    </location>
</feature>
<dbReference type="SUPFAM" id="SSF52058">
    <property type="entry name" value="L domain-like"/>
    <property type="match status" value="1"/>
</dbReference>
<dbReference type="SUPFAM" id="SSF52075">
    <property type="entry name" value="Outer arm dynein light chain 1"/>
    <property type="match status" value="1"/>
</dbReference>
<proteinExistence type="predicted"/>